<dbReference type="AlphaFoldDB" id="A0A158IJ66"/>
<evidence type="ECO:0000313" key="6">
    <source>
        <dbReference type="EMBL" id="SAL56060.1"/>
    </source>
</evidence>
<comment type="similarity">
    <text evidence="3">Belongs to the MoxR family.</text>
</comment>
<proteinExistence type="inferred from homology"/>
<dbReference type="PIRSF" id="PIRSF002849">
    <property type="entry name" value="AAA_ATPase_chaperone_MoxR_prd"/>
    <property type="match status" value="1"/>
</dbReference>
<dbReference type="InterPro" id="IPR027417">
    <property type="entry name" value="P-loop_NTPase"/>
</dbReference>
<dbReference type="STRING" id="326474.AWB65_04845"/>
<sequence length="321" mass="35171">MRETILRFEASIGEAVVGQEAVVRQILIALLADGHVLLESLPGLAKTRTVKAIAKRLAATMKRIQFTPDLLPSDITGAETLLQSGTEHTLAFQPGPIFGNLILADEINRAPAKVQSALLEAMEERQISVAGKTHPMPDLFLVMATQNPIEQEGTYPLPEAQMDRFLFKVLITYPSPQSERDMLRMLRRESDAKSAPAAIETLSQEDVFAVRRAVQQIGVAPAIDEYIVSLVNATRHGAKLDADLGKWIEIGASPRGAIGLDRASRVAAWLQDRDFVTPDDVRAVIHPVLRHRLILSYDANADNISADQVIDRLVEKVAVPA</sequence>
<dbReference type="Pfam" id="PF17863">
    <property type="entry name" value="AAA_lid_2"/>
    <property type="match status" value="1"/>
</dbReference>
<dbReference type="GO" id="GO:0005524">
    <property type="term" value="F:ATP binding"/>
    <property type="evidence" value="ECO:0007669"/>
    <property type="project" value="UniProtKB-KW"/>
</dbReference>
<keyword evidence="1" id="KW-0547">Nucleotide-binding</keyword>
<dbReference type="PANTHER" id="PTHR42759:SF1">
    <property type="entry name" value="MAGNESIUM-CHELATASE SUBUNIT CHLD"/>
    <property type="match status" value="1"/>
</dbReference>
<dbReference type="InterPro" id="IPR041628">
    <property type="entry name" value="ChlI/MoxR_AAA_lid"/>
</dbReference>
<keyword evidence="7" id="KW-1185">Reference proteome</keyword>
<organism evidence="6 7">
    <name type="scientific">Caballeronia humi</name>
    <dbReference type="NCBI Taxonomy" id="326474"/>
    <lineage>
        <taxon>Bacteria</taxon>
        <taxon>Pseudomonadati</taxon>
        <taxon>Pseudomonadota</taxon>
        <taxon>Betaproteobacteria</taxon>
        <taxon>Burkholderiales</taxon>
        <taxon>Burkholderiaceae</taxon>
        <taxon>Caballeronia</taxon>
    </lineage>
</organism>
<reference evidence="6" key="1">
    <citation type="submission" date="2016-01" db="EMBL/GenBank/DDBJ databases">
        <authorList>
            <person name="Peeters C."/>
        </authorList>
    </citation>
    <scope>NUCLEOTIDE SEQUENCE [LARGE SCALE GENOMIC DNA]</scope>
    <source>
        <strain evidence="6">LMG 22934</strain>
    </source>
</reference>
<accession>A0A158IJ66</accession>
<evidence type="ECO:0000256" key="3">
    <source>
        <dbReference type="ARBA" id="ARBA00061607"/>
    </source>
</evidence>
<dbReference type="Gene3D" id="1.10.8.80">
    <property type="entry name" value="Magnesium chelatase subunit I, C-Terminal domain"/>
    <property type="match status" value="1"/>
</dbReference>
<feature type="domain" description="ATPase AAA-3" evidence="4">
    <location>
        <begin position="35"/>
        <end position="167"/>
    </location>
</feature>
<dbReference type="OrthoDB" id="9808397at2"/>
<dbReference type="PANTHER" id="PTHR42759">
    <property type="entry name" value="MOXR FAMILY PROTEIN"/>
    <property type="match status" value="1"/>
</dbReference>
<evidence type="ECO:0000259" key="5">
    <source>
        <dbReference type="Pfam" id="PF17863"/>
    </source>
</evidence>
<dbReference type="Gene3D" id="3.40.50.300">
    <property type="entry name" value="P-loop containing nucleotide triphosphate hydrolases"/>
    <property type="match status" value="1"/>
</dbReference>
<dbReference type="Pfam" id="PF07726">
    <property type="entry name" value="AAA_3"/>
    <property type="match status" value="1"/>
</dbReference>
<evidence type="ECO:0000256" key="1">
    <source>
        <dbReference type="ARBA" id="ARBA00022741"/>
    </source>
</evidence>
<gene>
    <name evidence="6" type="ORF">AWB65_04845</name>
</gene>
<dbReference type="GO" id="GO:0016887">
    <property type="term" value="F:ATP hydrolysis activity"/>
    <property type="evidence" value="ECO:0007669"/>
    <property type="project" value="InterPro"/>
</dbReference>
<evidence type="ECO:0000313" key="7">
    <source>
        <dbReference type="Proteomes" id="UP000054977"/>
    </source>
</evidence>
<name>A0A158IJ66_9BURK</name>
<evidence type="ECO:0000256" key="2">
    <source>
        <dbReference type="ARBA" id="ARBA00022840"/>
    </source>
</evidence>
<dbReference type="InterPro" id="IPR011703">
    <property type="entry name" value="ATPase_AAA-3"/>
</dbReference>
<protein>
    <submittedName>
        <fullName evidence="6">ATPase family associated with various cellular activities (AAA)</fullName>
    </submittedName>
</protein>
<dbReference type="InterPro" id="IPR050764">
    <property type="entry name" value="CbbQ/NirQ/NorQ/GpvN"/>
</dbReference>
<keyword evidence="2" id="KW-0067">ATP-binding</keyword>
<dbReference type="SUPFAM" id="SSF52540">
    <property type="entry name" value="P-loop containing nucleoside triphosphate hydrolases"/>
    <property type="match status" value="1"/>
</dbReference>
<dbReference type="EMBL" id="FCNW02000033">
    <property type="protein sequence ID" value="SAL56060.1"/>
    <property type="molecule type" value="Genomic_DNA"/>
</dbReference>
<dbReference type="Proteomes" id="UP000054977">
    <property type="component" value="Unassembled WGS sequence"/>
</dbReference>
<dbReference type="CDD" id="cd00009">
    <property type="entry name" value="AAA"/>
    <property type="match status" value="1"/>
</dbReference>
<evidence type="ECO:0000259" key="4">
    <source>
        <dbReference type="Pfam" id="PF07726"/>
    </source>
</evidence>
<dbReference type="FunFam" id="3.40.50.300:FF:000640">
    <property type="entry name" value="MoxR family ATPase"/>
    <property type="match status" value="1"/>
</dbReference>
<feature type="domain" description="ChlI/MoxR AAA lid" evidence="5">
    <location>
        <begin position="248"/>
        <end position="312"/>
    </location>
</feature>
<comment type="caution">
    <text evidence="6">The sequence shown here is derived from an EMBL/GenBank/DDBJ whole genome shotgun (WGS) entry which is preliminary data.</text>
</comment>
<dbReference type="RefSeq" id="WP_087669550.1">
    <property type="nucleotide sequence ID" value="NZ_FCNW02000033.1"/>
</dbReference>